<evidence type="ECO:0000256" key="1">
    <source>
        <dbReference type="ARBA" id="ARBA00001947"/>
    </source>
</evidence>
<evidence type="ECO:0000256" key="16">
    <source>
        <dbReference type="ARBA" id="ARBA00023121"/>
    </source>
</evidence>
<evidence type="ECO:0000256" key="21">
    <source>
        <dbReference type="ARBA" id="ARBA00051887"/>
    </source>
</evidence>
<evidence type="ECO:0000256" key="22">
    <source>
        <dbReference type="ARBA" id="ARBA00060505"/>
    </source>
</evidence>
<dbReference type="GO" id="GO:0005576">
    <property type="term" value="C:extracellular region"/>
    <property type="evidence" value="ECO:0007669"/>
    <property type="project" value="UniProtKB-SubCell"/>
</dbReference>
<reference evidence="29" key="1">
    <citation type="journal article" date="2012" name="BMC Microbiol.">
        <title>Analysis of a unique Clostridium botulinum strain from the Southern hemisphere producing a novel type E botulinum neurotoxin subtype.</title>
        <authorList>
            <person name="Raphael B.H."/>
            <person name="Lautenschlager M."/>
            <person name="Kalb S.R."/>
            <person name="de Jong L.I."/>
            <person name="Frace M."/>
            <person name="Luquez C."/>
            <person name="Barr J.R."/>
            <person name="Fernandez R.A."/>
            <person name="Maslanka S.E."/>
        </authorList>
    </citation>
    <scope>NUCLEOTIDE SEQUENCE</scope>
    <source>
        <strain evidence="29">CDC66177</strain>
    </source>
</reference>
<dbReference type="Pfam" id="PF07951">
    <property type="entry name" value="Toxin_R_bind_C"/>
    <property type="match status" value="1"/>
</dbReference>
<dbReference type="SUPFAM" id="SSF50386">
    <property type="entry name" value="STI-like"/>
    <property type="match status" value="1"/>
</dbReference>
<evidence type="ECO:0000256" key="13">
    <source>
        <dbReference type="ARBA" id="ARBA00022870"/>
    </source>
</evidence>
<evidence type="ECO:0000259" key="28">
    <source>
        <dbReference type="Pfam" id="PF07953"/>
    </source>
</evidence>
<dbReference type="GO" id="GO:0090729">
    <property type="term" value="F:toxin activity"/>
    <property type="evidence" value="ECO:0007669"/>
    <property type="project" value="UniProtKB-KW"/>
</dbReference>
<evidence type="ECO:0000259" key="27">
    <source>
        <dbReference type="Pfam" id="PF07952"/>
    </source>
</evidence>
<dbReference type="EMBL" id="JX424534">
    <property type="protein sequence ID" value="AFV91339.1"/>
    <property type="molecule type" value="Genomic_DNA"/>
</dbReference>
<evidence type="ECO:0000256" key="8">
    <source>
        <dbReference type="ARBA" id="ARBA00022670"/>
    </source>
</evidence>
<dbReference type="Pfam" id="PF01742">
    <property type="entry name" value="Peptidase_M27"/>
    <property type="match status" value="1"/>
</dbReference>
<comment type="cofactor">
    <cofactor evidence="1">
        <name>Zn(2+)</name>
        <dbReference type="ChEBI" id="CHEBI:29105"/>
    </cofactor>
</comment>
<evidence type="ECO:0000256" key="3">
    <source>
        <dbReference type="ARBA" id="ARBA00007113"/>
    </source>
</evidence>
<accession>K7S9Y2</accession>
<dbReference type="InterPro" id="IPR012928">
    <property type="entry name" value="Toxin_rcpt-bd_N"/>
</dbReference>
<dbReference type="Gene3D" id="2.80.10.50">
    <property type="match status" value="1"/>
</dbReference>
<evidence type="ECO:0000256" key="9">
    <source>
        <dbReference type="ARBA" id="ARBA00022699"/>
    </source>
</evidence>
<evidence type="ECO:0000256" key="12">
    <source>
        <dbReference type="ARBA" id="ARBA00022833"/>
    </source>
</evidence>
<dbReference type="GO" id="GO:0008320">
    <property type="term" value="F:protein transmembrane transporter activity"/>
    <property type="evidence" value="ECO:0007669"/>
    <property type="project" value="InterPro"/>
</dbReference>
<keyword evidence="10" id="KW-0479">Metal-binding</keyword>
<keyword evidence="13" id="KW-1043">Host membrane</keyword>
<dbReference type="Gene3D" id="1.20.1120.10">
    <property type="entry name" value="Clostridium botulinum neurotoxin b, 'coiled-coil' domain"/>
    <property type="match status" value="1"/>
</dbReference>
<evidence type="ECO:0000256" key="6">
    <source>
        <dbReference type="ARBA" id="ARBA00022525"/>
    </source>
</evidence>
<evidence type="ECO:0000256" key="24">
    <source>
        <dbReference type="ARBA" id="ARBA00084105"/>
    </source>
</evidence>
<dbReference type="Gene3D" id="2.60.120.200">
    <property type="match status" value="1"/>
</dbReference>
<dbReference type="SUPFAM" id="SSF49899">
    <property type="entry name" value="Concanavalin A-like lectins/glucanases"/>
    <property type="match status" value="1"/>
</dbReference>
<dbReference type="PRINTS" id="PR00760">
    <property type="entry name" value="BONTOXILYSIN"/>
</dbReference>
<evidence type="ECO:0000256" key="4">
    <source>
        <dbReference type="ARBA" id="ARBA00022488"/>
    </source>
</evidence>
<keyword evidence="9 29" id="KW-0528">Neurotoxin</keyword>
<dbReference type="Pfam" id="PF07952">
    <property type="entry name" value="Toxin_trans"/>
    <property type="match status" value="1"/>
</dbReference>
<dbReference type="GO" id="GO:0044231">
    <property type="term" value="C:host cell presynaptic membrane"/>
    <property type="evidence" value="ECO:0007669"/>
    <property type="project" value="UniProtKB-SubCell"/>
</dbReference>
<dbReference type="Pfam" id="PF07953">
    <property type="entry name" value="Toxin_R_bind_N"/>
    <property type="match status" value="1"/>
</dbReference>
<name>K7S9Y2_CLOBO</name>
<feature type="domain" description="Botulinum/Tetanus toxin catalytic chain" evidence="25">
    <location>
        <begin position="4"/>
        <end position="392"/>
    </location>
</feature>
<dbReference type="SUPFAM" id="SSF55486">
    <property type="entry name" value="Metalloproteases ('zincins'), catalytic domain"/>
    <property type="match status" value="1"/>
</dbReference>
<evidence type="ECO:0000256" key="23">
    <source>
        <dbReference type="ARBA" id="ARBA00060506"/>
    </source>
</evidence>
<dbReference type="GO" id="GO:0008289">
    <property type="term" value="F:lipid binding"/>
    <property type="evidence" value="ECO:0007669"/>
    <property type="project" value="UniProtKB-KW"/>
</dbReference>
<keyword evidence="4" id="KW-1036">Host cytoplasmic vesicle</keyword>
<dbReference type="SMR" id="K7S9Y2"/>
<dbReference type="GO" id="GO:0004222">
    <property type="term" value="F:metalloendopeptidase activity"/>
    <property type="evidence" value="ECO:0007669"/>
    <property type="project" value="UniProtKB-EC"/>
</dbReference>
<comment type="subcellular location">
    <subcellularLocation>
        <location evidence="20">Host cytoplasm</location>
        <location evidence="20">Host cytosol</location>
    </subcellularLocation>
    <subcellularLocation>
        <location evidence="23">Host cytoplasmic vesicle</location>
        <location evidence="23">Host secretory vesicle</location>
        <location evidence="23">Host synaptic vesicle membrane</location>
        <topology evidence="23">Multi-pass membrane protein</topology>
    </subcellularLocation>
    <subcellularLocation>
        <location evidence="22">Host synapse</location>
        <location evidence="22">Host presynaptic cell membrane</location>
    </subcellularLocation>
    <subcellularLocation>
        <location evidence="2">Secreted</location>
    </subcellularLocation>
</comment>
<dbReference type="GO" id="GO:0008270">
    <property type="term" value="F:zinc ion binding"/>
    <property type="evidence" value="ECO:0007669"/>
    <property type="project" value="InterPro"/>
</dbReference>
<evidence type="ECO:0000256" key="11">
    <source>
        <dbReference type="ARBA" id="ARBA00022801"/>
    </source>
</evidence>
<sequence>MPKINSFNYNDPVNDNTILYIKPGGCQQFYKSFNIMKNIWIIPERNVIGTIPQNFLPPTSLKNGDSSYYDPNYLQNDQEKDRFLKIVTKVFNRINDNLSGRILLEELSKANPYLGNDNTRDDDFIINDGSAVPIQFSNGSQSILLPTVIIMGAEPDLFETNSSNVSLINNYSPSNHGFGSIAIVTFSPEYSFRFNDNSMNEFIQDPALTLIHELIHSLHGLYGAKGITTKYTITQQQNPLITNIRGINIEEFLTFGGNNLNIITSSQLNDIYTNLLDDYKKIASKLSKVQVSNPQLNPYKDVFQEKYGLDKNASGIYSVNINKFNDIFKKLYSFTEFDLATKFQVKCRETYIGQYKYFKLSNLLNDSIYNISEGYNINTLNVNFRGQNPNLNPRIITPITDRGLVKKIIRFCKNIVSVKGIRKSICIEVNNGDLFFVASEKSYNNDSINIPKEIDDTVTLNNNYENDLDQVILNFNSESAPGLSDKKLNISIQDDVYIPKYDSNGTSDIEQYDVSELNVFFYLDAQKVPEGENNVNLTSSIDTALLEQSKIYTFFSSEFINNVNKPVQAALFVGWIQQVLVDFTTEATQKSTVDKIADISIVVPYIGLALNIGNESQKGNFKDALELLGAGILLEFVPELLIPTILVFTIKSFLGSSDNKNKVIKAINNALKERDEKWKEVYSFIVSNWITKINTQFNKRKEQMYQALQNQVNALKTIIESKYNSYTLEEKNELTNKYDIEQIENELNQKVSIAMNNIDRFLTESSISYLMKLINEVKINKLREYDENVKTYLLDYITKHGSILGESQQELNSMIIDTLNNSIPFKLSSYTDDKILISYFNKFFKTIKSSSVLSMRYKNDKYIDTSGYDSNININGDVFIYPTNKNQFGIYNSKLSEVNISQNDYIIYDNKYKNFSISFWVRIPNYNNKIVNVNNEYTIINCMRDNNSGWKISLNHNEIIWTLQDNAGINQKLVFKYGNANGISDYINKWIFVTITNDRLGYSKLYINGHLIDQKSILNLGNIHVSDNILFKIVNCSYTRYIGMRYFNIFDKELDETEIQTLYNNEPNANVLKDFWGNYLLYNKEYYLLNMLKPSKTISHNRDLTFSIYNNRNIVNGLYRLYSGIKVKIQKINDSDTRDNIVRDNDQVYVNYINGNVYYSLYADTNATNKEKTIKSSTSGNRFNQVVVMNSVRNNCTMNFKNNNGHDIGLLGFKSNALVASTWYYTNMRDHTNSNGCFWSFIPEENGWQEH</sequence>
<dbReference type="FunFam" id="2.60.120.200:FF:000184">
    <property type="entry name" value="Botulinum neurotoxin type A"/>
    <property type="match status" value="1"/>
</dbReference>
<evidence type="ECO:0000313" key="29">
    <source>
        <dbReference type="EMBL" id="AFV91339.1"/>
    </source>
</evidence>
<dbReference type="GO" id="GO:0006508">
    <property type="term" value="P:proteolysis"/>
    <property type="evidence" value="ECO:0007669"/>
    <property type="project" value="UniProtKB-KW"/>
</dbReference>
<evidence type="ECO:0000256" key="10">
    <source>
        <dbReference type="ARBA" id="ARBA00022723"/>
    </source>
</evidence>
<keyword evidence="6" id="KW-0964">Secreted</keyword>
<keyword evidence="19" id="KW-1035">Host cytoplasm</keyword>
<keyword evidence="17" id="KW-0472">Membrane</keyword>
<keyword evidence="24" id="KW-1051">Host synapse</keyword>
<evidence type="ECO:0000256" key="14">
    <source>
        <dbReference type="ARBA" id="ARBA00023026"/>
    </source>
</evidence>
<dbReference type="FunFam" id="3.90.1240.10:FF:000001">
    <property type="entry name" value="Botulinum neurotoxin type B"/>
    <property type="match status" value="1"/>
</dbReference>
<evidence type="ECO:0000256" key="18">
    <source>
        <dbReference type="ARBA" id="ARBA00023157"/>
    </source>
</evidence>
<evidence type="ECO:0000259" key="25">
    <source>
        <dbReference type="Pfam" id="PF01742"/>
    </source>
</evidence>
<keyword evidence="11" id="KW-0378">Hydrolase</keyword>
<evidence type="ECO:0000256" key="17">
    <source>
        <dbReference type="ARBA" id="ARBA00023136"/>
    </source>
</evidence>
<dbReference type="GO" id="GO:0044161">
    <property type="term" value="C:host cell cytoplasmic vesicle"/>
    <property type="evidence" value="ECO:0007669"/>
    <property type="project" value="UniProtKB-SubCell"/>
</dbReference>
<feature type="domain" description="Clostridium neurotoxin receptor binding N-terminal" evidence="28">
    <location>
        <begin position="859"/>
        <end position="1054"/>
    </location>
</feature>
<evidence type="ECO:0000256" key="20">
    <source>
        <dbReference type="ARBA" id="ARBA00023586"/>
    </source>
</evidence>
<dbReference type="AlphaFoldDB" id="K7S9Y2"/>
<keyword evidence="5" id="KW-1032">Host cell membrane</keyword>
<dbReference type="InterPro" id="IPR013104">
    <property type="entry name" value="Toxin_rcpt-bd_C"/>
</dbReference>
<dbReference type="Gene3D" id="3.90.1240.10">
    <property type="entry name" value="Metalloproteases ('zincins'), catalytic domain like"/>
    <property type="match status" value="1"/>
</dbReference>
<feature type="domain" description="Clostridium neurotoxin translocation" evidence="27">
    <location>
        <begin position="519"/>
        <end position="838"/>
    </location>
</feature>
<keyword evidence="8" id="KW-0645">Protease</keyword>
<keyword evidence="15" id="KW-0482">Metalloprotease</keyword>
<dbReference type="InterPro" id="IPR012500">
    <property type="entry name" value="Toxin_trans"/>
</dbReference>
<evidence type="ECO:0000256" key="5">
    <source>
        <dbReference type="ARBA" id="ARBA00022511"/>
    </source>
</evidence>
<proteinExistence type="inferred from homology"/>
<comment type="catalytic activity">
    <reaction evidence="21">
        <text>Limited hydrolysis of proteins of the neuroexocytosis apparatus, synaptobrevins, SNAP25 or syntaxin. No detected action on small molecule substrates.</text>
        <dbReference type="EC" id="3.4.24.69"/>
    </reaction>
</comment>
<keyword evidence="18" id="KW-1015">Disulfide bond</keyword>
<evidence type="ECO:0000256" key="19">
    <source>
        <dbReference type="ARBA" id="ARBA00023200"/>
    </source>
</evidence>
<protein>
    <submittedName>
        <fullName evidence="29">Botulinum neurotoxin type E</fullName>
    </submittedName>
</protein>
<keyword evidence="14" id="KW-0843">Virulence</keyword>
<comment type="similarity">
    <text evidence="3">Belongs to the peptidase M27 family.</text>
</comment>
<dbReference type="InterPro" id="IPR036248">
    <property type="entry name" value="Clostridium_toxin_transloc"/>
</dbReference>
<keyword evidence="12" id="KW-0862">Zinc</keyword>
<dbReference type="GO" id="GO:0044164">
    <property type="term" value="C:host cell cytosol"/>
    <property type="evidence" value="ECO:0007669"/>
    <property type="project" value="UniProtKB-SubCell"/>
</dbReference>
<dbReference type="CDD" id="cd23392">
    <property type="entry name" value="Toxin_R_bind_C_BoNTE"/>
    <property type="match status" value="1"/>
</dbReference>
<dbReference type="SUPFAM" id="SSF58091">
    <property type="entry name" value="Clostridium neurotoxins, 'coiled-coil' domain"/>
    <property type="match status" value="1"/>
</dbReference>
<evidence type="ECO:0000256" key="2">
    <source>
        <dbReference type="ARBA" id="ARBA00004613"/>
    </source>
</evidence>
<evidence type="ECO:0000256" key="7">
    <source>
        <dbReference type="ARBA" id="ARBA00022656"/>
    </source>
</evidence>
<dbReference type="InterPro" id="IPR013320">
    <property type="entry name" value="ConA-like_dom_sf"/>
</dbReference>
<gene>
    <name evidence="29" type="primary">E</name>
    <name evidence="29" type="synonym">bont</name>
</gene>
<feature type="domain" description="Clostridium neurotoxin receptor-binding C-terminal" evidence="26">
    <location>
        <begin position="1063"/>
        <end position="1250"/>
    </location>
</feature>
<organism evidence="29">
    <name type="scientific">Clostridium botulinum</name>
    <dbReference type="NCBI Taxonomy" id="1491"/>
    <lineage>
        <taxon>Bacteria</taxon>
        <taxon>Bacillati</taxon>
        <taxon>Bacillota</taxon>
        <taxon>Clostridia</taxon>
        <taxon>Eubacteriales</taxon>
        <taxon>Clostridiaceae</taxon>
        <taxon>Clostridium</taxon>
    </lineage>
</organism>
<evidence type="ECO:0000259" key="26">
    <source>
        <dbReference type="Pfam" id="PF07951"/>
    </source>
</evidence>
<keyword evidence="7" id="KW-0800">Toxin</keyword>
<dbReference type="InterPro" id="IPR011065">
    <property type="entry name" value="Kunitz_inhibitor_STI-like_sf"/>
</dbReference>
<evidence type="ECO:0000256" key="15">
    <source>
        <dbReference type="ARBA" id="ARBA00023049"/>
    </source>
</evidence>
<keyword evidence="16" id="KW-0446">Lipid-binding</keyword>
<dbReference type="InterPro" id="IPR000395">
    <property type="entry name" value="Bot/tetX_LC"/>
</dbReference>